<dbReference type="EMBL" id="HACG01046836">
    <property type="protein sequence ID" value="CEK93701.1"/>
    <property type="molecule type" value="Transcribed_RNA"/>
</dbReference>
<dbReference type="AlphaFoldDB" id="A0A0B7BLC3"/>
<dbReference type="EMBL" id="HACG01046837">
    <property type="protein sequence ID" value="CEK93702.1"/>
    <property type="molecule type" value="Transcribed_RNA"/>
</dbReference>
<gene>
    <name evidence="2" type="primary">ORF196758</name>
    <name evidence="1" type="synonym">ORF196757</name>
</gene>
<evidence type="ECO:0000313" key="1">
    <source>
        <dbReference type="EMBL" id="CEK93701.1"/>
    </source>
</evidence>
<name>A0A0B7BLC3_9EUPU</name>
<feature type="non-terminal residue" evidence="2">
    <location>
        <position position="69"/>
    </location>
</feature>
<proteinExistence type="predicted"/>
<organism evidence="2">
    <name type="scientific">Arion vulgaris</name>
    <dbReference type="NCBI Taxonomy" id="1028688"/>
    <lineage>
        <taxon>Eukaryota</taxon>
        <taxon>Metazoa</taxon>
        <taxon>Spiralia</taxon>
        <taxon>Lophotrochozoa</taxon>
        <taxon>Mollusca</taxon>
        <taxon>Gastropoda</taxon>
        <taxon>Heterobranchia</taxon>
        <taxon>Euthyneura</taxon>
        <taxon>Panpulmonata</taxon>
        <taxon>Eupulmonata</taxon>
        <taxon>Stylommatophora</taxon>
        <taxon>Helicina</taxon>
        <taxon>Arionoidea</taxon>
        <taxon>Arionidae</taxon>
        <taxon>Arion</taxon>
    </lineage>
</organism>
<evidence type="ECO:0000313" key="2">
    <source>
        <dbReference type="EMBL" id="CEK93702.1"/>
    </source>
</evidence>
<reference evidence="2" key="1">
    <citation type="submission" date="2014-12" db="EMBL/GenBank/DDBJ databases">
        <title>Insight into the proteome of Arion vulgaris.</title>
        <authorList>
            <person name="Aradska J."/>
            <person name="Bulat T."/>
            <person name="Smidak R."/>
            <person name="Sarate P."/>
            <person name="Gangsoo J."/>
            <person name="Sialana F."/>
            <person name="Bilban M."/>
            <person name="Lubec G."/>
        </authorList>
    </citation>
    <scope>NUCLEOTIDE SEQUENCE</scope>
    <source>
        <tissue evidence="2">Skin</tissue>
    </source>
</reference>
<protein>
    <submittedName>
        <fullName evidence="2">Uncharacterized protein</fullName>
    </submittedName>
</protein>
<sequence length="69" mass="8082">MALVWQVGRDRGESYSGIHRGARAVTFYKIYSQHRRAESQNELPGKCNNFFRDQLLLCSYCNMCHNRVV</sequence>
<accession>A0A0B7BLC3</accession>